<sequence length="129" mass="14548">MAEPAARIRLDKWLWQARFFKTRSLSAKVVSAGHVRVNSQRVTKPATMIGPDDVLTFSQADEVRVIRVAAPGTRRGPASEAQTLYEDLAPPKPREAAEPQAQPPKYERKGRPTKRDRRLMDQTRSQALD</sequence>
<dbReference type="RefSeq" id="WP_089270782.1">
    <property type="nucleotide sequence ID" value="NZ_FZNN01000010.1"/>
</dbReference>
<reference evidence="4 5" key="1">
    <citation type="submission" date="2017-06" db="EMBL/GenBank/DDBJ databases">
        <authorList>
            <person name="Kim H.J."/>
            <person name="Triplett B.A."/>
        </authorList>
    </citation>
    <scope>NUCLEOTIDE SEQUENCE [LARGE SCALE GENOMIC DNA]</scope>
    <source>
        <strain evidence="4 5">DSM 29052</strain>
    </source>
</reference>
<keyword evidence="1" id="KW-0694">RNA-binding</keyword>
<name>A0A238X9Q0_9RHOB</name>
<dbReference type="Gene3D" id="3.10.290.10">
    <property type="entry name" value="RNA-binding S4 domain"/>
    <property type="match status" value="1"/>
</dbReference>
<keyword evidence="5" id="KW-1185">Reference proteome</keyword>
<dbReference type="SMART" id="SM00363">
    <property type="entry name" value="S4"/>
    <property type="match status" value="1"/>
</dbReference>
<proteinExistence type="predicted"/>
<feature type="domain" description="RNA-binding S4" evidence="3">
    <location>
        <begin position="8"/>
        <end position="71"/>
    </location>
</feature>
<dbReference type="SUPFAM" id="SSF55174">
    <property type="entry name" value="Alpha-L RNA-binding motif"/>
    <property type="match status" value="1"/>
</dbReference>
<dbReference type="OrthoDB" id="9797176at2"/>
<dbReference type="CDD" id="cd00165">
    <property type="entry name" value="S4"/>
    <property type="match status" value="1"/>
</dbReference>
<feature type="region of interest" description="Disordered" evidence="2">
    <location>
        <begin position="71"/>
        <end position="129"/>
    </location>
</feature>
<dbReference type="PROSITE" id="PS50889">
    <property type="entry name" value="S4"/>
    <property type="match status" value="1"/>
</dbReference>
<dbReference type="EMBL" id="FZNN01000010">
    <property type="protein sequence ID" value="SNR55776.1"/>
    <property type="molecule type" value="Genomic_DNA"/>
</dbReference>
<dbReference type="InterPro" id="IPR036986">
    <property type="entry name" value="S4_RNA-bd_sf"/>
</dbReference>
<protein>
    <submittedName>
        <fullName evidence="4">Heat shock protein Hsp15</fullName>
    </submittedName>
</protein>
<dbReference type="InterPro" id="IPR002942">
    <property type="entry name" value="S4_RNA-bd"/>
</dbReference>
<accession>A0A238X9Q0</accession>
<evidence type="ECO:0000313" key="4">
    <source>
        <dbReference type="EMBL" id="SNR55776.1"/>
    </source>
</evidence>
<dbReference type="Proteomes" id="UP000198417">
    <property type="component" value="Unassembled WGS sequence"/>
</dbReference>
<evidence type="ECO:0000256" key="1">
    <source>
        <dbReference type="PROSITE-ProRule" id="PRU00182"/>
    </source>
</evidence>
<dbReference type="GO" id="GO:0003723">
    <property type="term" value="F:RNA binding"/>
    <property type="evidence" value="ECO:0007669"/>
    <property type="project" value="UniProtKB-KW"/>
</dbReference>
<evidence type="ECO:0000256" key="2">
    <source>
        <dbReference type="SAM" id="MobiDB-lite"/>
    </source>
</evidence>
<gene>
    <name evidence="4" type="ORF">SAMN06265370_11048</name>
</gene>
<evidence type="ECO:0000259" key="3">
    <source>
        <dbReference type="SMART" id="SM00363"/>
    </source>
</evidence>
<organism evidence="4 5">
    <name type="scientific">Puniceibacterium sediminis</name>
    <dbReference type="NCBI Taxonomy" id="1608407"/>
    <lineage>
        <taxon>Bacteria</taxon>
        <taxon>Pseudomonadati</taxon>
        <taxon>Pseudomonadota</taxon>
        <taxon>Alphaproteobacteria</taxon>
        <taxon>Rhodobacterales</taxon>
        <taxon>Paracoccaceae</taxon>
        <taxon>Puniceibacterium</taxon>
    </lineage>
</organism>
<dbReference type="AlphaFoldDB" id="A0A238X9Q0"/>
<dbReference type="Pfam" id="PF01479">
    <property type="entry name" value="S4"/>
    <property type="match status" value="1"/>
</dbReference>
<keyword evidence="4" id="KW-0346">Stress response</keyword>
<evidence type="ECO:0000313" key="5">
    <source>
        <dbReference type="Proteomes" id="UP000198417"/>
    </source>
</evidence>